<evidence type="ECO:0000313" key="2">
    <source>
        <dbReference type="Proteomes" id="UP000265801"/>
    </source>
</evidence>
<sequence length="660" mass="76921">MFLKKDKTTELFARGYLIHTKRSKPPLGNWRTLKKNQFYFHHDPRLDCILVEKGGHWIIGAGTFFDHINNIGKKKEILTTLLEKYKLSDTQFFDYLDSISGRHLLLYGNEECSYILSDATGMKSIFYSTKEHCIGSHASLVAEAVNAGPSEKVDESMLSEYTAYHLPGHYTPYKDVFFLTPNTLLEIPDFTVKRFYPRYDLPEYDLSESVSLITEWTDRQLDHLSKEHKLLLSLSAGIDSRTTLALTNKYRKFFKYFTYYMSGLENESSSKILNIDKEVAGEISKNLDLNHEFININHSIDPNKEFPEIAAHLSRNTFRSHSVHLAKLYKDNFKDYLHIRSNILEIGRYFYRKAYKVPKKLTVESMITCYSRKAEGDKKVRDAFQTFYDTVQLDQIYNYDPYDMLYWEYRMGVWHSQILLESDIAHDTYILFNSRKILERILAVSKQNRRSNKLFDELINKNWPVLKFWKINDTHSVIDFYDDEIDSSGIPLTNVKTKGYNLYSNNLIRGEFTFKVNKAKFHIDKSAPAKGDTLEVEIPLDLKKSNNYHIILHVRSPYENPKNKGRLKYQVSLNEQLLLEEDIALWKETNVIEMKFQPKTNENILKLTILATKNCEDWSWGKSGTLIIEKLSLRSAAEVLPNAITTSCSSPFSKQSNNTE</sequence>
<dbReference type="SUPFAM" id="SSF52402">
    <property type="entry name" value="Adenine nucleotide alpha hydrolases-like"/>
    <property type="match status" value="1"/>
</dbReference>
<gene>
    <name evidence="1" type="ORF">D3H55_01700</name>
</gene>
<keyword evidence="2" id="KW-1185">Reference proteome</keyword>
<dbReference type="EMBL" id="QXIR01000001">
    <property type="protein sequence ID" value="RIW39091.1"/>
    <property type="molecule type" value="Genomic_DNA"/>
</dbReference>
<organism evidence="1 2">
    <name type="scientific">Bacillus salacetis</name>
    <dbReference type="NCBI Taxonomy" id="2315464"/>
    <lineage>
        <taxon>Bacteria</taxon>
        <taxon>Bacillati</taxon>
        <taxon>Bacillota</taxon>
        <taxon>Bacilli</taxon>
        <taxon>Bacillales</taxon>
        <taxon>Bacillaceae</taxon>
        <taxon>Bacillus</taxon>
    </lineage>
</organism>
<evidence type="ECO:0008006" key="3">
    <source>
        <dbReference type="Google" id="ProtNLM"/>
    </source>
</evidence>
<name>A0A3A1R796_9BACI</name>
<accession>A0A3A1R796</accession>
<dbReference type="OrthoDB" id="2462219at2"/>
<comment type="caution">
    <text evidence="1">The sequence shown here is derived from an EMBL/GenBank/DDBJ whole genome shotgun (WGS) entry which is preliminary data.</text>
</comment>
<dbReference type="Gene3D" id="3.40.50.620">
    <property type="entry name" value="HUPs"/>
    <property type="match status" value="1"/>
</dbReference>
<dbReference type="RefSeq" id="WP_119545160.1">
    <property type="nucleotide sequence ID" value="NZ_QXIR01000001.1"/>
</dbReference>
<evidence type="ECO:0000313" key="1">
    <source>
        <dbReference type="EMBL" id="RIW39091.1"/>
    </source>
</evidence>
<protein>
    <recommendedName>
        <fullName evidence="3">Asparagine synthetase domain-containing protein</fullName>
    </recommendedName>
</protein>
<dbReference type="AlphaFoldDB" id="A0A3A1R796"/>
<proteinExistence type="predicted"/>
<dbReference type="InterPro" id="IPR014729">
    <property type="entry name" value="Rossmann-like_a/b/a_fold"/>
</dbReference>
<dbReference type="Proteomes" id="UP000265801">
    <property type="component" value="Unassembled WGS sequence"/>
</dbReference>
<reference evidence="1 2" key="1">
    <citation type="submission" date="2018-09" db="EMBL/GenBank/DDBJ databases">
        <title>Bacillus saliacetes sp. nov., isolated from Thai shrimp paste (Ka-pi).</title>
        <authorList>
            <person name="Daroonpunt R."/>
            <person name="Tanasupawat S."/>
            <person name="Yiamsombut S."/>
        </authorList>
    </citation>
    <scope>NUCLEOTIDE SEQUENCE [LARGE SCALE GENOMIC DNA]</scope>
    <source>
        <strain evidence="1 2">SKP7-4</strain>
    </source>
</reference>